<name>A0A0B3WVX8_9FIRM</name>
<feature type="transmembrane region" description="Helical" evidence="7">
    <location>
        <begin position="169"/>
        <end position="189"/>
    </location>
</feature>
<comment type="similarity">
    <text evidence="6">Belongs to the ThrE exporter (TC 2.A.79) family.</text>
</comment>
<evidence type="ECO:0000256" key="7">
    <source>
        <dbReference type="SAM" id="Phobius"/>
    </source>
</evidence>
<evidence type="ECO:0000313" key="10">
    <source>
        <dbReference type="Proteomes" id="UP000031189"/>
    </source>
</evidence>
<comment type="caution">
    <text evidence="9">The sequence shown here is derived from an EMBL/GenBank/DDBJ whole genome shotgun (WGS) entry which is preliminary data.</text>
</comment>
<evidence type="ECO:0000259" key="8">
    <source>
        <dbReference type="Pfam" id="PF06738"/>
    </source>
</evidence>
<dbReference type="PANTHER" id="PTHR34390:SF2">
    <property type="entry name" value="SUCCINATE TRANSPORTER SUBUNIT YJJP-RELATED"/>
    <property type="match status" value="1"/>
</dbReference>
<feature type="transmembrane region" description="Helical" evidence="7">
    <location>
        <begin position="237"/>
        <end position="256"/>
    </location>
</feature>
<dbReference type="EMBL" id="JWHR01000013">
    <property type="protein sequence ID" value="KHS58725.1"/>
    <property type="molecule type" value="Genomic_DNA"/>
</dbReference>
<organism evidence="9 10">
    <name type="scientific">Terrisporobacter othiniensis</name>
    <dbReference type="NCBI Taxonomy" id="1577792"/>
    <lineage>
        <taxon>Bacteria</taxon>
        <taxon>Bacillati</taxon>
        <taxon>Bacillota</taxon>
        <taxon>Clostridia</taxon>
        <taxon>Peptostreptococcales</taxon>
        <taxon>Peptostreptococcaceae</taxon>
        <taxon>Terrisporobacter</taxon>
    </lineage>
</organism>
<evidence type="ECO:0000256" key="3">
    <source>
        <dbReference type="ARBA" id="ARBA00022692"/>
    </source>
</evidence>
<dbReference type="RefSeq" id="WP_039678022.1">
    <property type="nucleotide sequence ID" value="NZ_JAWGXO010000005.1"/>
</dbReference>
<dbReference type="STRING" id="1577792.QX51_00920"/>
<dbReference type="GO" id="GO:0022857">
    <property type="term" value="F:transmembrane transporter activity"/>
    <property type="evidence" value="ECO:0007669"/>
    <property type="project" value="InterPro"/>
</dbReference>
<dbReference type="AlphaFoldDB" id="A0A0B3WVX8"/>
<dbReference type="OrthoDB" id="9813917at2"/>
<keyword evidence="2" id="KW-1003">Cell membrane</keyword>
<reference evidence="9 10" key="1">
    <citation type="submission" date="2014-12" db="EMBL/GenBank/DDBJ databases">
        <title>Draft genome sequence of Terrisporobacter sp. 08-306576, isolated from the blood culture of a bacteremia patient.</title>
        <authorList>
            <person name="Lund L.C."/>
            <person name="Sydenham T.V."/>
            <person name="Hogh S.V."/>
            <person name="Skov M.N."/>
            <person name="Kemp M."/>
            <person name="Justesen U.S."/>
        </authorList>
    </citation>
    <scope>NUCLEOTIDE SEQUENCE [LARGE SCALE GENOMIC DNA]</scope>
    <source>
        <strain evidence="9 10">08-306576</strain>
    </source>
</reference>
<evidence type="ECO:0000256" key="5">
    <source>
        <dbReference type="ARBA" id="ARBA00023136"/>
    </source>
</evidence>
<evidence type="ECO:0000256" key="1">
    <source>
        <dbReference type="ARBA" id="ARBA00004651"/>
    </source>
</evidence>
<dbReference type="Proteomes" id="UP000031189">
    <property type="component" value="Unassembled WGS sequence"/>
</dbReference>
<protein>
    <submittedName>
        <fullName evidence="9">Membrane protein</fullName>
    </submittedName>
</protein>
<evidence type="ECO:0000256" key="6">
    <source>
        <dbReference type="ARBA" id="ARBA00034125"/>
    </source>
</evidence>
<dbReference type="Pfam" id="PF06738">
    <property type="entry name" value="ThrE"/>
    <property type="match status" value="1"/>
</dbReference>
<comment type="subcellular location">
    <subcellularLocation>
        <location evidence="1">Cell membrane</location>
        <topology evidence="1">Multi-pass membrane protein</topology>
    </subcellularLocation>
</comment>
<keyword evidence="4 7" id="KW-1133">Transmembrane helix</keyword>
<accession>A0A0B3WVX8</accession>
<sequence>MRVEFSPANKKDVLGLALFLGELMLINGAETYRVEDTVLRVCNSRGFNHVNVFASPTVIIISDYKFDGYSFLKSIKSRSIDLHKISLLNDFSRKFVSNTEITVEEAKKEIKKINRSDSYSELIQYISTGIGSAFFAGLVEGNNIPTFVSTFITSILAVKIYNKIISLSSIPAFASLIASSVIAFIGVILTQLNIISAPTMLVVGAIMPLLPGVSFIKGIRDLISGDLMSGVARAFDAGVTAVSIACGVGIVLDIWLRLGGVL</sequence>
<dbReference type="GO" id="GO:0015744">
    <property type="term" value="P:succinate transport"/>
    <property type="evidence" value="ECO:0007669"/>
    <property type="project" value="TreeGrafter"/>
</dbReference>
<dbReference type="PANTHER" id="PTHR34390">
    <property type="entry name" value="UPF0442 PROTEIN YJJB-RELATED"/>
    <property type="match status" value="1"/>
</dbReference>
<dbReference type="InterPro" id="IPR010619">
    <property type="entry name" value="ThrE-like_N"/>
</dbReference>
<evidence type="ECO:0000313" key="9">
    <source>
        <dbReference type="EMBL" id="KHS58725.1"/>
    </source>
</evidence>
<keyword evidence="3 7" id="KW-0812">Transmembrane</keyword>
<evidence type="ECO:0000256" key="4">
    <source>
        <dbReference type="ARBA" id="ARBA00022989"/>
    </source>
</evidence>
<dbReference type="InterPro" id="IPR050539">
    <property type="entry name" value="ThrE_Dicarb/AminoAcid_Exp"/>
</dbReference>
<dbReference type="GO" id="GO:0005886">
    <property type="term" value="C:plasma membrane"/>
    <property type="evidence" value="ECO:0007669"/>
    <property type="project" value="UniProtKB-SubCell"/>
</dbReference>
<keyword evidence="10" id="KW-1185">Reference proteome</keyword>
<feature type="transmembrane region" description="Helical" evidence="7">
    <location>
        <begin position="195"/>
        <end position="216"/>
    </location>
</feature>
<evidence type="ECO:0000256" key="2">
    <source>
        <dbReference type="ARBA" id="ARBA00022475"/>
    </source>
</evidence>
<gene>
    <name evidence="9" type="ORF">QX51_00920</name>
</gene>
<feature type="domain" description="Threonine/serine exporter-like N-terminal" evidence="8">
    <location>
        <begin position="16"/>
        <end position="254"/>
    </location>
</feature>
<keyword evidence="5 7" id="KW-0472">Membrane</keyword>
<proteinExistence type="inferred from homology"/>